<name>M6FQB0_9LEPT</name>
<keyword evidence="1" id="KW-0732">Signal</keyword>
<evidence type="ECO:0000313" key="3">
    <source>
        <dbReference type="Proteomes" id="UP000012101"/>
    </source>
</evidence>
<dbReference type="Proteomes" id="UP000012101">
    <property type="component" value="Unassembled WGS sequence"/>
</dbReference>
<sequence length="215" mass="25186">MKQMRINFLTTLLLIFSIGLNAQRQQIETITIKSENYIVRLDDSGFSVVNSKGNRILSLPFKDSEEIKSFEFKDFNKDGYEDIFLEWSNLFVNDLRSLYLFIPSSGKFRKIKDFFIPAPTPIQGTKYFYSYYQAGCANYDWKSGLFTIENYRTVEIGIIEGNGCETQNGSIDIYKIKANQKVLIESLPLDTIENYQDNKFGFIKEYWAKNYRKFK</sequence>
<evidence type="ECO:0000313" key="2">
    <source>
        <dbReference type="EMBL" id="EMM72344.1"/>
    </source>
</evidence>
<comment type="caution">
    <text evidence="2">The sequence shown here is derived from an EMBL/GenBank/DDBJ whole genome shotgun (WGS) entry which is preliminary data.</text>
</comment>
<feature type="signal peptide" evidence="1">
    <location>
        <begin position="1"/>
        <end position="22"/>
    </location>
</feature>
<evidence type="ECO:0008006" key="4">
    <source>
        <dbReference type="Google" id="ProtNLM"/>
    </source>
</evidence>
<reference evidence="2 3" key="1">
    <citation type="submission" date="2013-01" db="EMBL/GenBank/DDBJ databases">
        <authorList>
            <person name="Harkins D.M."/>
            <person name="Durkin A.S."/>
            <person name="Brinkac L.M."/>
            <person name="Haft D.H."/>
            <person name="Selengut J.D."/>
            <person name="Sanka R."/>
            <person name="DePew J."/>
            <person name="Purushe J."/>
            <person name="Hospenthal D.R."/>
            <person name="Murray C.K."/>
            <person name="Pimentel G."/>
            <person name="Wasfy M."/>
            <person name="Vinetz J.M."/>
            <person name="Sutton G.G."/>
            <person name="Nierman W.C."/>
            <person name="Fouts D.E."/>
        </authorList>
    </citation>
    <scope>NUCLEOTIDE SEQUENCE [LARGE SCALE GENOMIC DNA]</scope>
    <source>
        <strain evidence="2 3">2006001855</strain>
    </source>
</reference>
<proteinExistence type="predicted"/>
<dbReference type="EMBL" id="AFJM02000042">
    <property type="protein sequence ID" value="EMM72344.1"/>
    <property type="molecule type" value="Genomic_DNA"/>
</dbReference>
<organism evidence="2 3">
    <name type="scientific">Leptospira weilii str. 2006001855</name>
    <dbReference type="NCBI Taxonomy" id="996804"/>
    <lineage>
        <taxon>Bacteria</taxon>
        <taxon>Pseudomonadati</taxon>
        <taxon>Spirochaetota</taxon>
        <taxon>Spirochaetia</taxon>
        <taxon>Leptospirales</taxon>
        <taxon>Leptospiraceae</taxon>
        <taxon>Leptospira</taxon>
    </lineage>
</organism>
<protein>
    <recommendedName>
        <fullName evidence="4">VCBS repeat-containing protein</fullName>
    </recommendedName>
</protein>
<dbReference type="AlphaFoldDB" id="M6FQB0"/>
<evidence type="ECO:0000256" key="1">
    <source>
        <dbReference type="SAM" id="SignalP"/>
    </source>
</evidence>
<gene>
    <name evidence="2" type="ORF">LEP1GSC038_3588</name>
</gene>
<feature type="chain" id="PRO_5004077199" description="VCBS repeat-containing protein" evidence="1">
    <location>
        <begin position="23"/>
        <end position="215"/>
    </location>
</feature>
<accession>M6FQB0</accession>